<evidence type="ECO:0000256" key="2">
    <source>
        <dbReference type="ARBA" id="ARBA00022448"/>
    </source>
</evidence>
<sequence>MANIIELKNVSKTYGRSIKTTVLHNVSLSFEEHSFNSIIGASGSGKSTILNIMGTLDKPSEGEVYIKGNRIDTMKKNSLAEIRNKTIGFIFQFHYLLPEFTVLENVLMPYRIGKGKLNDKIIKRAEELLYLVGIDKVKNNMATNLSGGQQQRTAIARALLNNPDIVLADEPTGNLDSKSTESVYELLRDINKEYSTTFVIITHDNRIAEKTDRIINITDGKVDGDFTAEAYKKSNFVV</sequence>
<keyword evidence="4 5" id="KW-0067">ATP-binding</keyword>
<organism evidence="5 6">
    <name type="scientific">Clostridium felsineum</name>
    <dbReference type="NCBI Taxonomy" id="36839"/>
    <lineage>
        <taxon>Bacteria</taxon>
        <taxon>Bacillati</taxon>
        <taxon>Bacillota</taxon>
        <taxon>Clostridia</taxon>
        <taxon>Eubacteriales</taxon>
        <taxon>Clostridiaceae</taxon>
        <taxon>Clostridium</taxon>
    </lineage>
</organism>
<dbReference type="KEGG" id="crw:CROST_005320"/>
<keyword evidence="5" id="KW-0378">Hydrolase</keyword>
<dbReference type="PANTHER" id="PTHR42798:SF7">
    <property type="entry name" value="ALPHA-D-RIBOSE 1-METHYLPHOSPHONATE 5-TRIPHOSPHATE SYNTHASE SUBUNIT PHNL"/>
    <property type="match status" value="1"/>
</dbReference>
<evidence type="ECO:0000313" key="5">
    <source>
        <dbReference type="EMBL" id="URZ09833.1"/>
    </source>
</evidence>
<dbReference type="AlphaFoldDB" id="A0A1S8LC81"/>
<dbReference type="GO" id="GO:0005524">
    <property type="term" value="F:ATP binding"/>
    <property type="evidence" value="ECO:0007669"/>
    <property type="project" value="UniProtKB-KW"/>
</dbReference>
<proteinExistence type="inferred from homology"/>
<reference evidence="5 6" key="1">
    <citation type="submission" date="2022-04" db="EMBL/GenBank/DDBJ databases">
        <title>Genome sequence of C. roseum typestrain.</title>
        <authorList>
            <person name="Poehlein A."/>
            <person name="Schoch T."/>
            <person name="Duerre P."/>
            <person name="Daniel R."/>
        </authorList>
    </citation>
    <scope>NUCLEOTIDE SEQUENCE [LARGE SCALE GENOMIC DNA]</scope>
    <source>
        <strain evidence="5 6">DSM 7320</strain>
    </source>
</reference>
<dbReference type="SUPFAM" id="SSF52540">
    <property type="entry name" value="P-loop containing nucleoside triphosphate hydrolases"/>
    <property type="match status" value="1"/>
</dbReference>
<dbReference type="InterPro" id="IPR003593">
    <property type="entry name" value="AAA+_ATPase"/>
</dbReference>
<protein>
    <submittedName>
        <fullName evidence="5">Lipoprotein-releasing system ATP-binding protein LolD</fullName>
        <ecNumber evidence="5">3.6.3.-</ecNumber>
    </submittedName>
</protein>
<dbReference type="PROSITE" id="PS50893">
    <property type="entry name" value="ABC_TRANSPORTER_2"/>
    <property type="match status" value="1"/>
</dbReference>
<dbReference type="PANTHER" id="PTHR42798">
    <property type="entry name" value="LIPOPROTEIN-RELEASING SYSTEM ATP-BINDING PROTEIN LOLD"/>
    <property type="match status" value="1"/>
</dbReference>
<gene>
    <name evidence="5" type="primary">lolD_1</name>
    <name evidence="5" type="ORF">CROST_005320</name>
</gene>
<name>A0A1S8LC81_9CLOT</name>
<comment type="similarity">
    <text evidence="1">Belongs to the ABC transporter superfamily.</text>
</comment>
<keyword evidence="2" id="KW-0813">Transport</keyword>
<evidence type="ECO:0000256" key="3">
    <source>
        <dbReference type="ARBA" id="ARBA00022741"/>
    </source>
</evidence>
<dbReference type="FunFam" id="3.40.50.300:FF:000032">
    <property type="entry name" value="Export ABC transporter ATP-binding protein"/>
    <property type="match status" value="1"/>
</dbReference>
<evidence type="ECO:0000256" key="1">
    <source>
        <dbReference type="ARBA" id="ARBA00005417"/>
    </source>
</evidence>
<dbReference type="GO" id="GO:0016887">
    <property type="term" value="F:ATP hydrolysis activity"/>
    <property type="evidence" value="ECO:0007669"/>
    <property type="project" value="InterPro"/>
</dbReference>
<dbReference type="EMBL" id="CP096983">
    <property type="protein sequence ID" value="URZ09833.1"/>
    <property type="molecule type" value="Genomic_DNA"/>
</dbReference>
<keyword evidence="6" id="KW-1185">Reference proteome</keyword>
<dbReference type="SMART" id="SM00382">
    <property type="entry name" value="AAA"/>
    <property type="match status" value="1"/>
</dbReference>
<dbReference type="Gene3D" id="3.40.50.300">
    <property type="entry name" value="P-loop containing nucleotide triphosphate hydrolases"/>
    <property type="match status" value="1"/>
</dbReference>
<accession>A0A1S8LC81</accession>
<keyword evidence="3" id="KW-0547">Nucleotide-binding</keyword>
<dbReference type="GO" id="GO:0022857">
    <property type="term" value="F:transmembrane transporter activity"/>
    <property type="evidence" value="ECO:0007669"/>
    <property type="project" value="UniProtKB-ARBA"/>
</dbReference>
<evidence type="ECO:0000256" key="4">
    <source>
        <dbReference type="ARBA" id="ARBA00022840"/>
    </source>
</evidence>
<keyword evidence="5" id="KW-0449">Lipoprotein</keyword>
<dbReference type="CDD" id="cd03255">
    <property type="entry name" value="ABC_MJ0796_LolCDE_FtsE"/>
    <property type="match status" value="1"/>
</dbReference>
<dbReference type="InterPro" id="IPR003439">
    <property type="entry name" value="ABC_transporter-like_ATP-bd"/>
</dbReference>
<dbReference type="RefSeq" id="WP_077835601.1">
    <property type="nucleotide sequence ID" value="NZ_CP096983.1"/>
</dbReference>
<dbReference type="STRING" id="84029.CROST_12090"/>
<evidence type="ECO:0000313" key="6">
    <source>
        <dbReference type="Proteomes" id="UP000190951"/>
    </source>
</evidence>
<dbReference type="GO" id="GO:0098796">
    <property type="term" value="C:membrane protein complex"/>
    <property type="evidence" value="ECO:0007669"/>
    <property type="project" value="UniProtKB-ARBA"/>
</dbReference>
<dbReference type="InterPro" id="IPR027417">
    <property type="entry name" value="P-loop_NTPase"/>
</dbReference>
<dbReference type="Proteomes" id="UP000190951">
    <property type="component" value="Chromosome"/>
</dbReference>
<dbReference type="Pfam" id="PF00005">
    <property type="entry name" value="ABC_tran"/>
    <property type="match status" value="1"/>
</dbReference>
<dbReference type="EC" id="3.6.3.-" evidence="5"/>
<dbReference type="InterPro" id="IPR017911">
    <property type="entry name" value="MacB-like_ATP-bd"/>
</dbReference>